<protein>
    <submittedName>
        <fullName evidence="3">THAP domain-containing protein 9</fullName>
    </submittedName>
</protein>
<evidence type="ECO:0000313" key="4">
    <source>
        <dbReference type="Proteomes" id="UP000078492"/>
    </source>
</evidence>
<dbReference type="EMBL" id="KQ980974">
    <property type="protein sequence ID" value="KYN10886.1"/>
    <property type="molecule type" value="Genomic_DNA"/>
</dbReference>
<proteinExistence type="predicted"/>
<keyword evidence="4" id="KW-1185">Reference proteome</keyword>
<evidence type="ECO:0000313" key="3">
    <source>
        <dbReference type="EMBL" id="KYN10886.1"/>
    </source>
</evidence>
<organism evidence="3 4">
    <name type="scientific">Trachymyrmex cornetzi</name>
    <dbReference type="NCBI Taxonomy" id="471704"/>
    <lineage>
        <taxon>Eukaryota</taxon>
        <taxon>Metazoa</taxon>
        <taxon>Ecdysozoa</taxon>
        <taxon>Arthropoda</taxon>
        <taxon>Hexapoda</taxon>
        <taxon>Insecta</taxon>
        <taxon>Pterygota</taxon>
        <taxon>Neoptera</taxon>
        <taxon>Endopterygota</taxon>
        <taxon>Hymenoptera</taxon>
        <taxon>Apocrita</taxon>
        <taxon>Aculeata</taxon>
        <taxon>Formicoidea</taxon>
        <taxon>Formicidae</taxon>
        <taxon>Myrmicinae</taxon>
        <taxon>Trachymyrmex</taxon>
    </lineage>
</organism>
<evidence type="ECO:0000259" key="1">
    <source>
        <dbReference type="Pfam" id="PF21788"/>
    </source>
</evidence>
<evidence type="ECO:0000259" key="2">
    <source>
        <dbReference type="Pfam" id="PF21789"/>
    </source>
</evidence>
<dbReference type="Pfam" id="PF21788">
    <property type="entry name" value="TNP-like_GBD"/>
    <property type="match status" value="1"/>
</dbReference>
<dbReference type="PANTHER" id="PTHR47577:SF2">
    <property type="entry name" value="THAP DOMAIN CONTAINING 9"/>
    <property type="match status" value="1"/>
</dbReference>
<feature type="domain" description="Transposable element P transposase-like GTP-binding insertion" evidence="1">
    <location>
        <begin position="1"/>
        <end position="62"/>
    </location>
</feature>
<dbReference type="InterPro" id="IPR048367">
    <property type="entry name" value="TNP-like_RNaseH_C"/>
</dbReference>
<dbReference type="PANTHER" id="PTHR47577">
    <property type="entry name" value="THAP DOMAIN-CONTAINING PROTEIN 6"/>
    <property type="match status" value="1"/>
</dbReference>
<dbReference type="STRING" id="471704.A0A151ITX6"/>
<reference evidence="3 4" key="1">
    <citation type="submission" date="2015-09" db="EMBL/GenBank/DDBJ databases">
        <title>Trachymyrmex cornetzi WGS genome.</title>
        <authorList>
            <person name="Nygaard S."/>
            <person name="Hu H."/>
            <person name="Boomsma J."/>
            <person name="Zhang G."/>
        </authorList>
    </citation>
    <scope>NUCLEOTIDE SEQUENCE [LARGE SCALE GENOMIC DNA]</scope>
    <source>
        <strain evidence="3">Tcor2-1</strain>
        <tissue evidence="3">Whole body</tissue>
    </source>
</reference>
<dbReference type="AlphaFoldDB" id="A0A151ITX6"/>
<name>A0A151ITX6_9HYME</name>
<feature type="domain" description="Transposable element P transposase-like RNase H C-terminal" evidence="2">
    <location>
        <begin position="135"/>
        <end position="169"/>
    </location>
</feature>
<dbReference type="InterPro" id="IPR048366">
    <property type="entry name" value="TNP-like_GBD"/>
</dbReference>
<dbReference type="Proteomes" id="UP000078492">
    <property type="component" value="Unassembled WGS sequence"/>
</dbReference>
<gene>
    <name evidence="3" type="ORF">ALC57_16971</name>
</gene>
<dbReference type="Pfam" id="PF21789">
    <property type="entry name" value="TNP-like_RNaseH_C"/>
    <property type="match status" value="1"/>
</dbReference>
<sequence length="248" mass="28746">MNVKLAMQTLSRSVSKSLEFVTTLHDNTIKTEFNGCLPTSQYCLQFNNIMDMLNCKNRFSKSEYNTALTESNYSQLQEHAKQFENYINTLYDNTGTPILKSGRKTGFLGMIIGLRNMFPLYDELKNVGLTYLLTYKLSQDYLEAFFSAIRTRGGFNNNPNALNFQSAYKRLLIRHEIKELENCLFDNIDILHISSKNLKCPISDSSNFNELKMDFAHDYVKTFWDLSPFVENVVLYIEGYVCNKVKKK</sequence>
<accession>A0A151ITX6</accession>